<feature type="transmembrane region" description="Helical" evidence="1">
    <location>
        <begin position="25"/>
        <end position="45"/>
    </location>
</feature>
<dbReference type="GeneID" id="54993503"/>
<evidence type="ECO:0000313" key="3">
    <source>
        <dbReference type="Proteomes" id="UP000251296"/>
    </source>
</evidence>
<dbReference type="EMBL" id="MH271312">
    <property type="protein sequence ID" value="AWY06093.1"/>
    <property type="molecule type" value="Genomic_DNA"/>
</dbReference>
<protein>
    <submittedName>
        <fullName evidence="2">Uncharacterized protein</fullName>
    </submittedName>
</protein>
<dbReference type="KEGG" id="vg:54993503"/>
<gene>
    <name evidence="2" type="primary">87</name>
    <name evidence="2" type="ORF">SEA_ROBSFEET_87</name>
</gene>
<keyword evidence="3" id="KW-1185">Reference proteome</keyword>
<keyword evidence="1" id="KW-0812">Transmembrane</keyword>
<name>A0A2Z4Q987_9CAUD</name>
<sequence length="50" mass="5032">MYNDATSATALAATGGGLLAGANGIWWLLAAFALIATGSALARIVPRKQD</sequence>
<evidence type="ECO:0000313" key="2">
    <source>
        <dbReference type="EMBL" id="AWY06093.1"/>
    </source>
</evidence>
<reference evidence="2 3" key="1">
    <citation type="submission" date="2018-04" db="EMBL/GenBank/DDBJ databases">
        <authorList>
            <person name="Harrington T."/>
            <person name="Washburn E."/>
            <person name="Bricker J."/>
            <person name="McKinney A."/>
            <person name="Betsko A.J."/>
            <person name="Garlena R.A."/>
            <person name="Russell D.A."/>
            <person name="Pope W.A."/>
            <person name="Jacobs-Sera D."/>
            <person name="Hatfull G.F."/>
        </authorList>
    </citation>
    <scope>NUCLEOTIDE SEQUENCE [LARGE SCALE GENOMIC DNA]</scope>
</reference>
<dbReference type="RefSeq" id="YP_009802951.1">
    <property type="nucleotide sequence ID" value="NC_047989.1"/>
</dbReference>
<organism evidence="2 3">
    <name type="scientific">Microbacterium phage RobsFeet</name>
    <dbReference type="NCBI Taxonomy" id="2201442"/>
    <lineage>
        <taxon>Viruses</taxon>
        <taxon>Duplodnaviria</taxon>
        <taxon>Heunggongvirae</taxon>
        <taxon>Uroviricota</taxon>
        <taxon>Caudoviricetes</taxon>
        <taxon>Hodgkinviridae</taxon>
        <taxon>Metamorphoovirus</taxon>
        <taxon>Metamorphoovirus robsfeet</taxon>
    </lineage>
</organism>
<keyword evidence="1" id="KW-1133">Transmembrane helix</keyword>
<proteinExistence type="predicted"/>
<evidence type="ECO:0000256" key="1">
    <source>
        <dbReference type="SAM" id="Phobius"/>
    </source>
</evidence>
<accession>A0A2Z4Q987</accession>
<dbReference type="Proteomes" id="UP000251296">
    <property type="component" value="Segment"/>
</dbReference>
<keyword evidence="1" id="KW-0472">Membrane</keyword>